<dbReference type="InterPro" id="IPR007729">
    <property type="entry name" value="DGOK"/>
</dbReference>
<reference evidence="2" key="1">
    <citation type="journal article" date="2019" name="Int. J. Syst. Evol. Microbiol.">
        <title>The Global Catalogue of Microorganisms (GCM) 10K type strain sequencing project: providing services to taxonomists for standard genome sequencing and annotation.</title>
        <authorList>
            <consortium name="The Broad Institute Genomics Platform"/>
            <consortium name="The Broad Institute Genome Sequencing Center for Infectious Disease"/>
            <person name="Wu L."/>
            <person name="Ma J."/>
        </authorList>
    </citation>
    <scope>NUCLEOTIDE SEQUENCE [LARGE SCALE GENOMIC DNA]</scope>
    <source>
        <strain evidence="2">NBRC 101365</strain>
    </source>
</reference>
<protein>
    <submittedName>
        <fullName evidence="1">MFS transporter</fullName>
    </submittedName>
</protein>
<keyword evidence="2" id="KW-1185">Reference proteome</keyword>
<dbReference type="Gene3D" id="3.30.420.310">
    <property type="entry name" value="2-keto-3-deoxy-galactonokinase, C-terminal domain"/>
    <property type="match status" value="1"/>
</dbReference>
<organism evidence="1 2">
    <name type="scientific">Labrys miyagiensis</name>
    <dbReference type="NCBI Taxonomy" id="346912"/>
    <lineage>
        <taxon>Bacteria</taxon>
        <taxon>Pseudomonadati</taxon>
        <taxon>Pseudomonadota</taxon>
        <taxon>Alphaproteobacteria</taxon>
        <taxon>Hyphomicrobiales</taxon>
        <taxon>Xanthobacteraceae</taxon>
        <taxon>Labrys</taxon>
    </lineage>
</organism>
<gene>
    <name evidence="1" type="primary">dgoK</name>
    <name evidence="1" type="ORF">GCM10007874_02530</name>
</gene>
<dbReference type="Gene3D" id="3.30.420.300">
    <property type="entry name" value="2-keto-3-deoxy-galactonokinase, substrate binding domain"/>
    <property type="match status" value="1"/>
</dbReference>
<dbReference type="Pfam" id="PF05035">
    <property type="entry name" value="DGOK"/>
    <property type="match status" value="1"/>
</dbReference>
<dbReference type="RefSeq" id="WP_284310064.1">
    <property type="nucleotide sequence ID" value="NZ_BSPC01000005.1"/>
</dbReference>
<dbReference type="Proteomes" id="UP001156882">
    <property type="component" value="Unassembled WGS sequence"/>
</dbReference>
<dbReference type="EMBL" id="BSPC01000005">
    <property type="protein sequence ID" value="GLS17238.1"/>
    <property type="molecule type" value="Genomic_DNA"/>
</dbReference>
<dbReference type="InterPro" id="IPR042257">
    <property type="entry name" value="DGOK_C"/>
</dbReference>
<name>A0ABQ6CA36_9HYPH</name>
<accession>A0ABQ6CA36</accession>
<proteinExistence type="predicted"/>
<evidence type="ECO:0000313" key="1">
    <source>
        <dbReference type="EMBL" id="GLS17238.1"/>
    </source>
</evidence>
<comment type="caution">
    <text evidence="1">The sequence shown here is derived from an EMBL/GenBank/DDBJ whole genome shotgun (WGS) entry which is preliminary data.</text>
</comment>
<dbReference type="InterPro" id="IPR042258">
    <property type="entry name" value="DGOK_N"/>
</dbReference>
<sequence length="296" mass="31380">MTSELIAVDWGTSRFRAFRLDGAGKVLDRLSAEDGMSTVPAGGFAAVLERHCGAWMKANPKAPVLMAGMVGARNGWAEAAYSTCPASPKSLANAMLKVTDRVSIVPGVIARDKSGADVMRGEETLIFGTEVKNGLVCLPGTHSKWARVEEGAITDFATFMTGETYALFRQQSLLSRLATEPEDLTGFDDGLEAAKDGTGLTNRLFQARSRVLGDEMAGEKVGPYLSGLLIGAEVEGAFKRYGSNHVITLVADGVLAQRYVAALRSHGASLEIISPERAFLEGLATIAAARSQDPTP</sequence>
<evidence type="ECO:0000313" key="2">
    <source>
        <dbReference type="Proteomes" id="UP001156882"/>
    </source>
</evidence>